<dbReference type="AlphaFoldDB" id="A0A2G9EH05"/>
<accession>A0A2G9EH05</accession>
<dbReference type="Proteomes" id="UP000229011">
    <property type="component" value="Unassembled WGS sequence"/>
</dbReference>
<reference evidence="1 2" key="1">
    <citation type="submission" date="2017-11" db="EMBL/GenBank/DDBJ databases">
        <title>Genome sequencing of Fusobacterium periodonticum KCOM 1259.</title>
        <authorList>
            <person name="Kook J.-K."/>
            <person name="Park S.-N."/>
            <person name="Lim Y.K."/>
        </authorList>
    </citation>
    <scope>NUCLEOTIDE SEQUENCE [LARGE SCALE GENOMIC DNA]</scope>
    <source>
        <strain evidence="1 2">KCOM 1259</strain>
    </source>
</reference>
<evidence type="ECO:0000313" key="1">
    <source>
        <dbReference type="EMBL" id="PIM80203.1"/>
    </source>
</evidence>
<organism evidence="1 2">
    <name type="scientific">Fusobacterium pseudoperiodonticum</name>
    <dbReference type="NCBI Taxonomy" id="2663009"/>
    <lineage>
        <taxon>Bacteria</taxon>
        <taxon>Fusobacteriati</taxon>
        <taxon>Fusobacteriota</taxon>
        <taxon>Fusobacteriia</taxon>
        <taxon>Fusobacteriales</taxon>
        <taxon>Fusobacteriaceae</taxon>
        <taxon>Fusobacterium</taxon>
    </lineage>
</organism>
<comment type="caution">
    <text evidence="1">The sequence shown here is derived from an EMBL/GenBank/DDBJ whole genome shotgun (WGS) entry which is preliminary data.</text>
</comment>
<evidence type="ECO:0000313" key="2">
    <source>
        <dbReference type="Proteomes" id="UP000229011"/>
    </source>
</evidence>
<protein>
    <submittedName>
        <fullName evidence="1">Uncharacterized protein</fullName>
    </submittedName>
</protein>
<gene>
    <name evidence="1" type="ORF">CTM71_07405</name>
</gene>
<dbReference type="RefSeq" id="WP_099958843.1">
    <property type="nucleotide sequence ID" value="NZ_CP024705.1"/>
</dbReference>
<dbReference type="EMBL" id="PEQY01000001">
    <property type="protein sequence ID" value="PIM80203.1"/>
    <property type="molecule type" value="Genomic_DNA"/>
</dbReference>
<sequence length="153" mass="16788">MEEFQTEQKSNFFMGLIFVIGGALVTCALYFGIARLGYFSSWSSAVGVTISILGYNHFVKGASRSLGLVLGVILNAVGIIYGAFLNLCAIIGKEYGMSMSELMFNKNSLQEALTEASFWKYPAIGIAIMLFIAFQNRKASFSDPDDDDDEDDE</sequence>
<proteinExistence type="predicted"/>
<name>A0A2G9EH05_9FUSO</name>
<dbReference type="GeneID" id="93328266"/>